<feature type="region of interest" description="Disordered" evidence="1">
    <location>
        <begin position="367"/>
        <end position="398"/>
    </location>
</feature>
<feature type="region of interest" description="Disordered" evidence="1">
    <location>
        <begin position="1"/>
        <end position="20"/>
    </location>
</feature>
<evidence type="ECO:0000256" key="1">
    <source>
        <dbReference type="SAM" id="MobiDB-lite"/>
    </source>
</evidence>
<sequence>MSDTTVGRAEPVRAGNRPSAKPVWHCSMRLAPEDRERVLTDGTWGRMAREMLTEAGLATEADDPGLRWVVVRHNDDHIHVVATLVREDGRTNWACNDYRKCVKATYNVARRYGLRRQVPPADRTAHRRPHPVEVGKARRKGWSDTPRDELRRRVRTAVAAAGAELEFFDRLAEAGVLIRVRRSTVIADEITGYAVALPGAGTGDGRPVWFSGGRLALDLTLPKLRRRWGDPPPAVGLPSGGRVAARAQALRDAVGVTQVAAEEIRRSAREDPAAAQAAATAAADVLTSLAYAREGSLRGPLHRAAEVFDRAARDMYARTARTTSRSYELRAMSRLVALIGRIAADEDSVAAMALVLDWPGLPTRLSTSAPLSSDCTRHRQPGTRPGNSGLSPPAGSGR</sequence>
<accession>A0A1C6VXQ6</accession>
<organism evidence="3 4">
    <name type="scientific">Micromonospora citrea</name>
    <dbReference type="NCBI Taxonomy" id="47855"/>
    <lineage>
        <taxon>Bacteria</taxon>
        <taxon>Bacillati</taxon>
        <taxon>Actinomycetota</taxon>
        <taxon>Actinomycetes</taxon>
        <taxon>Micromonosporales</taxon>
        <taxon>Micromonosporaceae</taxon>
        <taxon>Micromonospora</taxon>
    </lineage>
</organism>
<dbReference type="RefSeq" id="WP_141721851.1">
    <property type="nucleotide sequence ID" value="NZ_FMHZ01000002.1"/>
</dbReference>
<evidence type="ECO:0000259" key="2">
    <source>
        <dbReference type="Pfam" id="PF03432"/>
    </source>
</evidence>
<name>A0A1C6VXQ6_9ACTN</name>
<gene>
    <name evidence="3" type="ORF">GA0070606_5477</name>
</gene>
<dbReference type="STRING" id="47855.GA0070606_5477"/>
<dbReference type="Pfam" id="PF03432">
    <property type="entry name" value="Relaxase"/>
    <property type="match status" value="1"/>
</dbReference>
<dbReference type="OrthoDB" id="4382201at2"/>
<evidence type="ECO:0000313" key="4">
    <source>
        <dbReference type="Proteomes" id="UP000199001"/>
    </source>
</evidence>
<dbReference type="AlphaFoldDB" id="A0A1C6VXQ6"/>
<keyword evidence="4" id="KW-1185">Reference proteome</keyword>
<feature type="compositionally biased region" description="Basic and acidic residues" evidence="1">
    <location>
        <begin position="130"/>
        <end position="148"/>
    </location>
</feature>
<protein>
    <recommendedName>
        <fullName evidence="2">MobA/VirD2-like nuclease domain-containing protein</fullName>
    </recommendedName>
</protein>
<dbReference type="EMBL" id="FMHZ01000002">
    <property type="protein sequence ID" value="SCL70680.1"/>
    <property type="molecule type" value="Genomic_DNA"/>
</dbReference>
<dbReference type="Proteomes" id="UP000199001">
    <property type="component" value="Unassembled WGS sequence"/>
</dbReference>
<proteinExistence type="predicted"/>
<feature type="domain" description="MobA/VirD2-like nuclease" evidence="2">
    <location>
        <begin position="16"/>
        <end position="114"/>
    </location>
</feature>
<reference evidence="4" key="1">
    <citation type="submission" date="2016-06" db="EMBL/GenBank/DDBJ databases">
        <authorList>
            <person name="Varghese N."/>
            <person name="Submissions Spin"/>
        </authorList>
    </citation>
    <scope>NUCLEOTIDE SEQUENCE [LARGE SCALE GENOMIC DNA]</scope>
    <source>
        <strain evidence="4">DSM 43903</strain>
    </source>
</reference>
<dbReference type="InterPro" id="IPR005094">
    <property type="entry name" value="Endonuclease_MobA/VirD2"/>
</dbReference>
<feature type="region of interest" description="Disordered" evidence="1">
    <location>
        <begin position="120"/>
        <end position="148"/>
    </location>
</feature>
<evidence type="ECO:0000313" key="3">
    <source>
        <dbReference type="EMBL" id="SCL70680.1"/>
    </source>
</evidence>